<dbReference type="InterPro" id="IPR022791">
    <property type="entry name" value="L-PG_synthase/AglD"/>
</dbReference>
<gene>
    <name evidence="7" type="ORF">ONPGGGGH_00032</name>
</gene>
<dbReference type="AlphaFoldDB" id="A0A7G9Z0E9"/>
<organism evidence="7">
    <name type="scientific">Candidatus Methanophagaceae archaeon ANME-1 ERB6</name>
    <dbReference type="NCBI Taxonomy" id="2759912"/>
    <lineage>
        <taxon>Archaea</taxon>
        <taxon>Methanobacteriati</taxon>
        <taxon>Methanobacteriota</taxon>
        <taxon>Stenosarchaea group</taxon>
        <taxon>Methanomicrobia</taxon>
        <taxon>Candidatus Methanophagales</taxon>
        <taxon>Candidatus Methanophagaceae</taxon>
    </lineage>
</organism>
<sequence length="299" mass="33200">MHINGKKTKILPLVIGIAIVLILLFKIGIEDTFFLILQINPFYFWLSFLLMLSIIILKAVRHAIIGSKIQSEPFTLIKISFVGQLLNLINIGASELSKAYLFKKIFKVPFGMAAVPSVVERFTDIIVITLFALVGLILHFNFPYVVFAVPPLLFIGIYLFIKFPIGPLKKISHDFTEGCELVGLKTSVGCIFFSFIIWLIEVTTVYLILLGLGCTPLIYMEVLGVVAVSFVVSTSIHLNIGGLESCLIFFFALIGISTETALACSLIYRGIVVMQVAILGTYGLHTLFHTDEDKMVVEE</sequence>
<keyword evidence="3 6" id="KW-0812">Transmembrane</keyword>
<evidence type="ECO:0000256" key="4">
    <source>
        <dbReference type="ARBA" id="ARBA00022989"/>
    </source>
</evidence>
<keyword evidence="4 6" id="KW-1133">Transmembrane helix</keyword>
<feature type="transmembrane region" description="Helical" evidence="6">
    <location>
        <begin position="42"/>
        <end position="60"/>
    </location>
</feature>
<feature type="transmembrane region" description="Helical" evidence="6">
    <location>
        <begin position="122"/>
        <end position="138"/>
    </location>
</feature>
<dbReference type="Pfam" id="PF03706">
    <property type="entry name" value="LPG_synthase_TM"/>
    <property type="match status" value="1"/>
</dbReference>
<dbReference type="EMBL" id="MT631549">
    <property type="protein sequence ID" value="QNO53733.1"/>
    <property type="molecule type" value="Genomic_DNA"/>
</dbReference>
<comment type="subcellular location">
    <subcellularLocation>
        <location evidence="1">Cell membrane</location>
        <topology evidence="1">Multi-pass membrane protein</topology>
    </subcellularLocation>
</comment>
<proteinExistence type="predicted"/>
<feature type="transmembrane region" description="Helical" evidence="6">
    <location>
        <begin position="144"/>
        <end position="161"/>
    </location>
</feature>
<evidence type="ECO:0000256" key="6">
    <source>
        <dbReference type="SAM" id="Phobius"/>
    </source>
</evidence>
<name>A0A7G9Z0E9_9EURY</name>
<dbReference type="GO" id="GO:0005886">
    <property type="term" value="C:plasma membrane"/>
    <property type="evidence" value="ECO:0007669"/>
    <property type="project" value="UniProtKB-SubCell"/>
</dbReference>
<keyword evidence="5 6" id="KW-0472">Membrane</keyword>
<accession>A0A7G9Z0E9</accession>
<evidence type="ECO:0000313" key="7">
    <source>
        <dbReference type="EMBL" id="QNO53733.1"/>
    </source>
</evidence>
<feature type="transmembrane region" description="Helical" evidence="6">
    <location>
        <begin position="12"/>
        <end position="36"/>
    </location>
</feature>
<evidence type="ECO:0008006" key="8">
    <source>
        <dbReference type="Google" id="ProtNLM"/>
    </source>
</evidence>
<evidence type="ECO:0000256" key="2">
    <source>
        <dbReference type="ARBA" id="ARBA00022475"/>
    </source>
</evidence>
<keyword evidence="2" id="KW-1003">Cell membrane</keyword>
<feature type="transmembrane region" description="Helical" evidence="6">
    <location>
        <begin position="182"/>
        <end position="200"/>
    </location>
</feature>
<evidence type="ECO:0000256" key="3">
    <source>
        <dbReference type="ARBA" id="ARBA00022692"/>
    </source>
</evidence>
<evidence type="ECO:0000256" key="5">
    <source>
        <dbReference type="ARBA" id="ARBA00023136"/>
    </source>
</evidence>
<reference evidence="7" key="1">
    <citation type="submission" date="2020-06" db="EMBL/GenBank/DDBJ databases">
        <title>Unique genomic features of the anaerobic methanotrophic archaea.</title>
        <authorList>
            <person name="Chadwick G.L."/>
            <person name="Skennerton C.T."/>
            <person name="Laso-Perez R."/>
            <person name="Leu A.O."/>
            <person name="Speth D.R."/>
            <person name="Yu H."/>
            <person name="Morgan-Lang C."/>
            <person name="Hatzenpichler R."/>
            <person name="Goudeau D."/>
            <person name="Malmstrom R."/>
            <person name="Brazelton W.J."/>
            <person name="Woyke T."/>
            <person name="Hallam S.J."/>
            <person name="Tyson G.W."/>
            <person name="Wegener G."/>
            <person name="Boetius A."/>
            <person name="Orphan V."/>
        </authorList>
    </citation>
    <scope>NUCLEOTIDE SEQUENCE</scope>
</reference>
<protein>
    <recommendedName>
        <fullName evidence="8">Glycosyltransferase AglD</fullName>
    </recommendedName>
</protein>
<evidence type="ECO:0000256" key="1">
    <source>
        <dbReference type="ARBA" id="ARBA00004651"/>
    </source>
</evidence>
<feature type="transmembrane region" description="Helical" evidence="6">
    <location>
        <begin position="206"/>
        <end position="234"/>
    </location>
</feature>